<gene>
    <name evidence="3" type="ORF">GA0070624_5034</name>
</gene>
<evidence type="ECO:0000259" key="2">
    <source>
        <dbReference type="SMART" id="SM00754"/>
    </source>
</evidence>
<organism evidence="3 4">
    <name type="scientific">Micromonospora rhizosphaerae</name>
    <dbReference type="NCBI Taxonomy" id="568872"/>
    <lineage>
        <taxon>Bacteria</taxon>
        <taxon>Bacillati</taxon>
        <taxon>Actinomycetota</taxon>
        <taxon>Actinomycetes</taxon>
        <taxon>Micromonosporales</taxon>
        <taxon>Micromonosporaceae</taxon>
        <taxon>Micromonospora</taxon>
    </lineage>
</organism>
<dbReference type="PROSITE" id="PS51318">
    <property type="entry name" value="TAT"/>
    <property type="match status" value="1"/>
</dbReference>
<name>A0A1C6SYM0_9ACTN</name>
<dbReference type="InterPro" id="IPR010895">
    <property type="entry name" value="CHRD"/>
</dbReference>
<proteinExistence type="predicted"/>
<evidence type="ECO:0000256" key="1">
    <source>
        <dbReference type="SAM" id="SignalP"/>
    </source>
</evidence>
<feature type="domain" description="CHRD" evidence="2">
    <location>
        <begin position="37"/>
        <end position="180"/>
    </location>
</feature>
<dbReference type="InterPro" id="IPR006311">
    <property type="entry name" value="TAT_signal"/>
</dbReference>
<feature type="signal peptide" evidence="1">
    <location>
        <begin position="1"/>
        <end position="29"/>
    </location>
</feature>
<dbReference type="SMART" id="SM00754">
    <property type="entry name" value="CHRD"/>
    <property type="match status" value="1"/>
</dbReference>
<keyword evidence="4" id="KW-1185">Reference proteome</keyword>
<accession>A0A1C6SYM0</accession>
<feature type="chain" id="PRO_5008746221" evidence="1">
    <location>
        <begin position="30"/>
        <end position="182"/>
    </location>
</feature>
<keyword evidence="1" id="KW-0732">Signal</keyword>
<reference evidence="4" key="1">
    <citation type="submission" date="2016-06" db="EMBL/GenBank/DDBJ databases">
        <authorList>
            <person name="Varghese N."/>
            <person name="Submissions Spin"/>
        </authorList>
    </citation>
    <scope>NUCLEOTIDE SEQUENCE [LARGE SCALE GENOMIC DNA]</scope>
    <source>
        <strain evidence="4">DSM 45431</strain>
    </source>
</reference>
<sequence>MTGRTRRFAIAAAASVVVAGTAAGSAAVADPDGTTGNTLHEQLTGYSETPVALSTTGDGQVRVQIDEGLQEISYELSYTGLEGTVTQAHIHLGSPSQSGGISVFLCSNLGNGPAGTQACPPAPATISGTLRPADVIGPAGQGIAAGEFAELINAIRAGSTYVNVHSTKYPGGEIRSQLGHHH</sequence>
<evidence type="ECO:0000313" key="4">
    <source>
        <dbReference type="Proteomes" id="UP000199413"/>
    </source>
</evidence>
<protein>
    <submittedName>
        <fullName evidence="3">CHRD domain-containing protein</fullName>
    </submittedName>
</protein>
<dbReference type="Pfam" id="PF07452">
    <property type="entry name" value="CHRD"/>
    <property type="match status" value="1"/>
</dbReference>
<dbReference type="Proteomes" id="UP000199413">
    <property type="component" value="Unassembled WGS sequence"/>
</dbReference>
<dbReference type="EMBL" id="FMHV01000002">
    <property type="protein sequence ID" value="SCL34600.1"/>
    <property type="molecule type" value="Genomic_DNA"/>
</dbReference>
<evidence type="ECO:0000313" key="3">
    <source>
        <dbReference type="EMBL" id="SCL34600.1"/>
    </source>
</evidence>
<dbReference type="STRING" id="568872.GA0070624_5034"/>
<dbReference type="AlphaFoldDB" id="A0A1C6SYM0"/>
<dbReference type="RefSeq" id="WP_176731859.1">
    <property type="nucleotide sequence ID" value="NZ_FMHV01000002.1"/>
</dbReference>